<organism evidence="4 5">
    <name type="scientific">Silvanigrella paludirubra</name>
    <dbReference type="NCBI Taxonomy" id="2499159"/>
    <lineage>
        <taxon>Bacteria</taxon>
        <taxon>Pseudomonadati</taxon>
        <taxon>Bdellovibrionota</taxon>
        <taxon>Oligoflexia</taxon>
        <taxon>Silvanigrellales</taxon>
        <taxon>Silvanigrellaceae</taxon>
        <taxon>Silvanigrella</taxon>
    </lineage>
</organism>
<accession>A0A6N6VZI2</accession>
<dbReference type="AlphaFoldDB" id="A0A6N6VZI2"/>
<dbReference type="Gene3D" id="3.10.20.310">
    <property type="entry name" value="membrane protein fhac"/>
    <property type="match status" value="1"/>
</dbReference>
<dbReference type="EMBL" id="WFLM01000001">
    <property type="protein sequence ID" value="KAB8040722.1"/>
    <property type="molecule type" value="Genomic_DNA"/>
</dbReference>
<keyword evidence="2" id="KW-0472">Membrane</keyword>
<dbReference type="InterPro" id="IPR051544">
    <property type="entry name" value="TPS_OM_transporter"/>
</dbReference>
<dbReference type="PANTHER" id="PTHR34597:SF3">
    <property type="entry name" value="OUTER MEMBRANE TRANSPORTER CDIB"/>
    <property type="match status" value="1"/>
</dbReference>
<dbReference type="InterPro" id="IPR010827">
    <property type="entry name" value="BamA/TamA_POTRA"/>
</dbReference>
<sequence length="435" mass="49312">MFKNKFILAIIVIEIFIFSECFSETRKIKEIEFKGNENTSIETLKSITQLKSGEEYNKSKIDNAIQNIKNTTVFTNVTAEIIEVKESKNEIKIVFNMEKKWTIIPYLIAGSGGGTSYYSVGVFDTNLFNELYIANFNIKVENNKPNLSLSLLDNYAFDNNVIMGIIANVINKKDIYFDSNSKEIGYLSFKGSSINPYFLWKFTDYFDYGGGILYQESSEINDILSTDEVNINQQNNIKTPYSYTTVSLQSRLNLGIINFNELTQSGVQFTSLINSTAGLNLTNSNKEDYNETTATILGFYPISFLKSTYIATRLGFYGTDSNNPIKLTFLGGLDKVRGFNYSQFNGKTAYYLNFEFRYTAWEGNTFAFQVVPFFDMANTGNDVNQIISKQSASSYGMGIRIPFKNINKIAVRIDYAQTITPFKLNGLSFGLTQLF</sequence>
<evidence type="ECO:0000313" key="5">
    <source>
        <dbReference type="Proteomes" id="UP000437748"/>
    </source>
</evidence>
<evidence type="ECO:0000256" key="2">
    <source>
        <dbReference type="ARBA" id="ARBA00023136"/>
    </source>
</evidence>
<reference evidence="4 5" key="1">
    <citation type="submission" date="2019-10" db="EMBL/GenBank/DDBJ databases">
        <title>New species of Slilvanegrellaceae.</title>
        <authorList>
            <person name="Pitt A."/>
            <person name="Hahn M.W."/>
        </authorList>
    </citation>
    <scope>NUCLEOTIDE SEQUENCE [LARGE SCALE GENOMIC DNA]</scope>
    <source>
        <strain evidence="4 5">SP-Ram-0.45-NSY-1</strain>
    </source>
</reference>
<dbReference type="Proteomes" id="UP000437748">
    <property type="component" value="Unassembled WGS sequence"/>
</dbReference>
<comment type="subcellular location">
    <subcellularLocation>
        <location evidence="1">Membrane</location>
    </subcellularLocation>
</comment>
<keyword evidence="5" id="KW-1185">Reference proteome</keyword>
<feature type="domain" description="POTRA" evidence="3">
    <location>
        <begin position="26"/>
        <end position="98"/>
    </location>
</feature>
<dbReference type="Pfam" id="PF07244">
    <property type="entry name" value="POTRA"/>
    <property type="match status" value="1"/>
</dbReference>
<dbReference type="RefSeq" id="WP_153418240.1">
    <property type="nucleotide sequence ID" value="NZ_WFLM01000001.1"/>
</dbReference>
<evidence type="ECO:0000259" key="3">
    <source>
        <dbReference type="PROSITE" id="PS51779"/>
    </source>
</evidence>
<dbReference type="OrthoDB" id="366754at2"/>
<dbReference type="PANTHER" id="PTHR34597">
    <property type="entry name" value="SLR1661 PROTEIN"/>
    <property type="match status" value="1"/>
</dbReference>
<dbReference type="GO" id="GO:0008320">
    <property type="term" value="F:protein transmembrane transporter activity"/>
    <property type="evidence" value="ECO:0007669"/>
    <property type="project" value="TreeGrafter"/>
</dbReference>
<evidence type="ECO:0000313" key="4">
    <source>
        <dbReference type="EMBL" id="KAB8040722.1"/>
    </source>
</evidence>
<dbReference type="GO" id="GO:0098046">
    <property type="term" value="C:type V protein secretion system complex"/>
    <property type="evidence" value="ECO:0007669"/>
    <property type="project" value="TreeGrafter"/>
</dbReference>
<proteinExistence type="predicted"/>
<comment type="caution">
    <text evidence="4">The sequence shown here is derived from an EMBL/GenBank/DDBJ whole genome shotgun (WGS) entry which is preliminary data.</text>
</comment>
<gene>
    <name evidence="4" type="ORF">GCL60_02000</name>
</gene>
<dbReference type="GO" id="GO:0019867">
    <property type="term" value="C:outer membrane"/>
    <property type="evidence" value="ECO:0007669"/>
    <property type="project" value="InterPro"/>
</dbReference>
<name>A0A6N6VZI2_9BACT</name>
<protein>
    <recommendedName>
        <fullName evidence="3">POTRA domain-containing protein</fullName>
    </recommendedName>
</protein>
<dbReference type="PROSITE" id="PS51779">
    <property type="entry name" value="POTRA"/>
    <property type="match status" value="1"/>
</dbReference>
<dbReference type="GO" id="GO:0046819">
    <property type="term" value="P:protein secretion by the type V secretion system"/>
    <property type="evidence" value="ECO:0007669"/>
    <property type="project" value="TreeGrafter"/>
</dbReference>
<evidence type="ECO:0000256" key="1">
    <source>
        <dbReference type="ARBA" id="ARBA00004370"/>
    </source>
</evidence>
<dbReference type="InterPro" id="IPR034746">
    <property type="entry name" value="POTRA"/>
</dbReference>